<dbReference type="Proteomes" id="UP001500973">
    <property type="component" value="Unassembled WGS sequence"/>
</dbReference>
<dbReference type="EMBL" id="BAAAIZ010000101">
    <property type="protein sequence ID" value="GAA1432841.1"/>
    <property type="molecule type" value="Genomic_DNA"/>
</dbReference>
<dbReference type="InterPro" id="IPR025843">
    <property type="entry name" value="Actino_peptide"/>
</dbReference>
<evidence type="ECO:0000256" key="1">
    <source>
        <dbReference type="SAM" id="MobiDB-lite"/>
    </source>
</evidence>
<feature type="region of interest" description="Disordered" evidence="1">
    <location>
        <begin position="1"/>
        <end position="90"/>
    </location>
</feature>
<dbReference type="Pfam" id="PF14408">
    <property type="entry name" value="Actino_peptide"/>
    <property type="match status" value="1"/>
</dbReference>
<dbReference type="InterPro" id="IPR026496">
    <property type="entry name" value="GRASP_targ"/>
</dbReference>
<organism evidence="2 3">
    <name type="scientific">Streptomyces thermospinosisporus</name>
    <dbReference type="NCBI Taxonomy" id="161482"/>
    <lineage>
        <taxon>Bacteria</taxon>
        <taxon>Bacillati</taxon>
        <taxon>Actinomycetota</taxon>
        <taxon>Actinomycetes</taxon>
        <taxon>Kitasatosporales</taxon>
        <taxon>Streptomycetaceae</taxon>
        <taxon>Streptomyces</taxon>
    </lineage>
</organism>
<dbReference type="NCBIfam" id="TIGR04186">
    <property type="entry name" value="GRASP_targ"/>
    <property type="match status" value="1"/>
</dbReference>
<gene>
    <name evidence="2" type="ORF">GCM10009601_54340</name>
</gene>
<evidence type="ECO:0008006" key="4">
    <source>
        <dbReference type="Google" id="ProtNLM"/>
    </source>
</evidence>
<comment type="caution">
    <text evidence="2">The sequence shown here is derived from an EMBL/GenBank/DDBJ whole genome shotgun (WGS) entry which is preliminary data.</text>
</comment>
<protein>
    <recommendedName>
        <fullName evidence="4">ATP-grasp-modified RiPP</fullName>
    </recommendedName>
</protein>
<name>A0ABP4JYF5_9ACTN</name>
<accession>A0ABP4JYF5</accession>
<feature type="compositionally biased region" description="Basic and acidic residues" evidence="1">
    <location>
        <begin position="75"/>
        <end position="90"/>
    </location>
</feature>
<feature type="compositionally biased region" description="Polar residues" evidence="1">
    <location>
        <begin position="1"/>
        <end position="14"/>
    </location>
</feature>
<evidence type="ECO:0000313" key="3">
    <source>
        <dbReference type="Proteomes" id="UP001500973"/>
    </source>
</evidence>
<sequence>MSTSLAGTETTTPTPWGLRRMAPLRNGSPSPWRYAGLDPATQTGRWIGEGGVMTPAELGKHGTSVNTYPPTQVSKDGKQDSDSGHDASQD</sequence>
<reference evidence="3" key="1">
    <citation type="journal article" date="2019" name="Int. J. Syst. Evol. Microbiol.">
        <title>The Global Catalogue of Microorganisms (GCM) 10K type strain sequencing project: providing services to taxonomists for standard genome sequencing and annotation.</title>
        <authorList>
            <consortium name="The Broad Institute Genomics Platform"/>
            <consortium name="The Broad Institute Genome Sequencing Center for Infectious Disease"/>
            <person name="Wu L."/>
            <person name="Ma J."/>
        </authorList>
    </citation>
    <scope>NUCLEOTIDE SEQUENCE [LARGE SCALE GENOMIC DNA]</scope>
    <source>
        <strain evidence="3">JCM 11756</strain>
    </source>
</reference>
<keyword evidence="3" id="KW-1185">Reference proteome</keyword>
<evidence type="ECO:0000313" key="2">
    <source>
        <dbReference type="EMBL" id="GAA1432841.1"/>
    </source>
</evidence>
<dbReference type="RefSeq" id="WP_344015836.1">
    <property type="nucleotide sequence ID" value="NZ_BAAAIZ010000101.1"/>
</dbReference>
<proteinExistence type="predicted"/>
<feature type="compositionally biased region" description="Polar residues" evidence="1">
    <location>
        <begin position="63"/>
        <end position="74"/>
    </location>
</feature>